<evidence type="ECO:0000259" key="1">
    <source>
        <dbReference type="Pfam" id="PF00425"/>
    </source>
</evidence>
<reference evidence="3" key="1">
    <citation type="submission" date="2016-09" db="EMBL/GenBank/DDBJ databases">
        <title>Comparative genomics of the Campylobacter concisus group.</title>
        <authorList>
            <person name="Miller W.G."/>
            <person name="Yee E."/>
            <person name="Chapman M.H."/>
            <person name="Huynh S."/>
            <person name="Bono J.L."/>
            <person name="On S.L.W."/>
            <person name="StLeger J."/>
            <person name="Foster G."/>
            <person name="Parker C.T."/>
        </authorList>
    </citation>
    <scope>NUCLEOTIDE SEQUENCE [LARGE SCALE GENOMIC DNA]</scope>
    <source>
        <strain evidence="3">RM18021</strain>
    </source>
</reference>
<dbReference type="InterPro" id="IPR015890">
    <property type="entry name" value="Chorismate_C"/>
</dbReference>
<sequence>MVKNLIDSYGNKPFIAILSYDEPENNIICAPEDAEKFGIKFKINAKNYNKINYSLEKEPIEFEKYLERFNILSKYQQSEQNELLNLCFPTKIKTNLSLEEIYQYSTAKALVYKKNDFVCFSPEPFITIKNGHIHTFPMKGTIDATLPNAKETLLNNKKEIDEQYKMVGFMKDDLSLVAEDIKVEKFRYIQRVKNLYQTSSYLKGKIKPKLSLGDIFSALVPAASIAGSPRDKAIEIIKECEISKRGFYTGVFVYFDGKICKSFVLIRFVKQTQDGLCFFSGGGVTKQSDPKKEYDELIKKVYFPF</sequence>
<gene>
    <name evidence="2" type="primary">pabB</name>
    <name evidence="2" type="ORF">CPIN18021_0419</name>
</gene>
<dbReference type="GO" id="GO:0000162">
    <property type="term" value="P:L-tryptophan biosynthetic process"/>
    <property type="evidence" value="ECO:0007669"/>
    <property type="project" value="TreeGrafter"/>
</dbReference>
<protein>
    <submittedName>
        <fullName evidence="2">Aminodeoxychorismate synthase, component I</fullName>
        <ecNumber evidence="2">2.6.1.85</ecNumber>
    </submittedName>
</protein>
<keyword evidence="2" id="KW-0032">Aminotransferase</keyword>
<proteinExistence type="predicted"/>
<accession>A0A1S6U6F0</accession>
<dbReference type="GO" id="GO:0046820">
    <property type="term" value="F:4-amino-4-deoxychorismate synthase activity"/>
    <property type="evidence" value="ECO:0007669"/>
    <property type="project" value="UniProtKB-EC"/>
</dbReference>
<evidence type="ECO:0000313" key="3">
    <source>
        <dbReference type="Proteomes" id="UP000190868"/>
    </source>
</evidence>
<dbReference type="PANTHER" id="PTHR11236">
    <property type="entry name" value="AMINOBENZOATE/ANTHRANILATE SYNTHASE"/>
    <property type="match status" value="1"/>
</dbReference>
<dbReference type="PANTHER" id="PTHR11236:SF50">
    <property type="entry name" value="AMINODEOXYCHORISMATE SYNTHASE COMPONENT 1"/>
    <property type="match status" value="1"/>
</dbReference>
<dbReference type="Gene3D" id="3.60.120.10">
    <property type="entry name" value="Anthranilate synthase"/>
    <property type="match status" value="1"/>
</dbReference>
<keyword evidence="2" id="KW-0808">Transferase</keyword>
<dbReference type="RefSeq" id="WP_078424307.1">
    <property type="nucleotide sequence ID" value="NZ_CP017258.1"/>
</dbReference>
<dbReference type="InterPro" id="IPR019999">
    <property type="entry name" value="Anth_synth_I-like"/>
</dbReference>
<dbReference type="AlphaFoldDB" id="A0A1S6U6F0"/>
<organism evidence="2 3">
    <name type="scientific">Campylobacter pinnipediorum subsp. caledonicus</name>
    <dbReference type="NCBI Taxonomy" id="1874362"/>
    <lineage>
        <taxon>Bacteria</taxon>
        <taxon>Pseudomonadati</taxon>
        <taxon>Campylobacterota</taxon>
        <taxon>Epsilonproteobacteria</taxon>
        <taxon>Campylobacterales</taxon>
        <taxon>Campylobacteraceae</taxon>
        <taxon>Campylobacter</taxon>
    </lineage>
</organism>
<dbReference type="NCBIfam" id="NF005486">
    <property type="entry name" value="PRK07093.1"/>
    <property type="match status" value="1"/>
</dbReference>
<dbReference type="EC" id="2.6.1.85" evidence="2"/>
<dbReference type="Proteomes" id="UP000190868">
    <property type="component" value="Chromosome"/>
</dbReference>
<dbReference type="EMBL" id="CP017258">
    <property type="protein sequence ID" value="AQW87262.1"/>
    <property type="molecule type" value="Genomic_DNA"/>
</dbReference>
<dbReference type="SUPFAM" id="SSF56322">
    <property type="entry name" value="ADC synthase"/>
    <property type="match status" value="1"/>
</dbReference>
<dbReference type="InterPro" id="IPR005801">
    <property type="entry name" value="ADC_synthase"/>
</dbReference>
<evidence type="ECO:0000313" key="2">
    <source>
        <dbReference type="EMBL" id="AQW87262.1"/>
    </source>
</evidence>
<feature type="domain" description="Chorismate-utilising enzyme C-terminal" evidence="1">
    <location>
        <begin position="63"/>
        <end position="300"/>
    </location>
</feature>
<keyword evidence="3" id="KW-1185">Reference proteome</keyword>
<dbReference type="Pfam" id="PF00425">
    <property type="entry name" value="Chorismate_bind"/>
    <property type="match status" value="1"/>
</dbReference>
<name>A0A1S6U6F0_9BACT</name>